<dbReference type="Gene3D" id="3.10.450.50">
    <property type="match status" value="1"/>
</dbReference>
<accession>A0ABR6Z2D7</accession>
<name>A0ABR6Z2D7_9FIRM</name>
<dbReference type="SUPFAM" id="SSF103642">
    <property type="entry name" value="Sec-C motif"/>
    <property type="match status" value="1"/>
</dbReference>
<organism evidence="1 2">
    <name type="scientific">Acetobacterium malicum</name>
    <dbReference type="NCBI Taxonomy" id="52692"/>
    <lineage>
        <taxon>Bacteria</taxon>
        <taxon>Bacillati</taxon>
        <taxon>Bacillota</taxon>
        <taxon>Clostridia</taxon>
        <taxon>Eubacteriales</taxon>
        <taxon>Eubacteriaceae</taxon>
        <taxon>Acetobacterium</taxon>
    </lineage>
</organism>
<dbReference type="Pfam" id="PF02810">
    <property type="entry name" value="SEC-C"/>
    <property type="match status" value="1"/>
</dbReference>
<evidence type="ECO:0000313" key="2">
    <source>
        <dbReference type="Proteomes" id="UP000622405"/>
    </source>
</evidence>
<reference evidence="1 2" key="1">
    <citation type="journal article" date="2020" name="mSystems">
        <title>Defining Genomic and Predicted Metabolic Features of the Acetobacterium Genus.</title>
        <authorList>
            <person name="Ross D.E."/>
            <person name="Marshall C.W."/>
            <person name="Gulliver D."/>
            <person name="May H.D."/>
            <person name="Norman R.S."/>
        </authorList>
    </citation>
    <scope>NUCLEOTIDE SEQUENCE [LARGE SCALE GENOMIC DNA]</scope>
    <source>
        <strain evidence="1 2">DSM 4132</strain>
    </source>
</reference>
<protein>
    <recommendedName>
        <fullName evidence="3">Preprotein translocase subunit SecA</fullName>
    </recommendedName>
</protein>
<sequence length="121" mass="13974">MVKNVPAPTMRIKHGNMEADSLYINVYREDARKNKELYSSNENFVCLVDYNIDGVTTLKDGGLPVVYWRQLYHEQIGNVQFAWREGKYAVKKKLFNLGRNEPCPCGSGKKYKKCCIDKGLY</sequence>
<evidence type="ECO:0008006" key="3">
    <source>
        <dbReference type="Google" id="ProtNLM"/>
    </source>
</evidence>
<keyword evidence="2" id="KW-1185">Reference proteome</keyword>
<evidence type="ECO:0000313" key="1">
    <source>
        <dbReference type="EMBL" id="MBC3901659.1"/>
    </source>
</evidence>
<gene>
    <name evidence="1" type="ORF">GH811_18845</name>
</gene>
<dbReference type="InterPro" id="IPR004027">
    <property type="entry name" value="SEC_C_motif"/>
</dbReference>
<dbReference type="EMBL" id="WJBE01000039">
    <property type="protein sequence ID" value="MBC3901659.1"/>
    <property type="molecule type" value="Genomic_DNA"/>
</dbReference>
<comment type="caution">
    <text evidence="1">The sequence shown here is derived from an EMBL/GenBank/DDBJ whole genome shotgun (WGS) entry which is preliminary data.</text>
</comment>
<proteinExistence type="predicted"/>
<dbReference type="Proteomes" id="UP000622405">
    <property type="component" value="Unassembled WGS sequence"/>
</dbReference>